<feature type="compositionally biased region" description="Basic and acidic residues" evidence="1">
    <location>
        <begin position="50"/>
        <end position="66"/>
    </location>
</feature>
<feature type="compositionally biased region" description="Basic and acidic residues" evidence="1">
    <location>
        <begin position="114"/>
        <end position="133"/>
    </location>
</feature>
<dbReference type="Proteomes" id="UP000663852">
    <property type="component" value="Unassembled WGS sequence"/>
</dbReference>
<dbReference type="Pfam" id="PF15364">
    <property type="entry name" value="PAXIP1_C"/>
    <property type="match status" value="1"/>
</dbReference>
<evidence type="ECO:0000256" key="1">
    <source>
        <dbReference type="SAM" id="MobiDB-lite"/>
    </source>
</evidence>
<dbReference type="InterPro" id="IPR028213">
    <property type="entry name" value="PA1"/>
</dbReference>
<dbReference type="EMBL" id="CAJNOR010001393">
    <property type="protein sequence ID" value="CAF1135056.1"/>
    <property type="molecule type" value="Genomic_DNA"/>
</dbReference>
<proteinExistence type="predicted"/>
<feature type="region of interest" description="Disordered" evidence="1">
    <location>
        <begin position="113"/>
        <end position="133"/>
    </location>
</feature>
<dbReference type="AlphaFoldDB" id="A0A814LE16"/>
<reference evidence="2" key="1">
    <citation type="submission" date="2021-02" db="EMBL/GenBank/DDBJ databases">
        <authorList>
            <person name="Nowell W R."/>
        </authorList>
    </citation>
    <scope>NUCLEOTIDE SEQUENCE</scope>
</reference>
<keyword evidence="4" id="KW-1185">Reference proteome</keyword>
<dbReference type="OrthoDB" id="10067843at2759"/>
<gene>
    <name evidence="2" type="ORF">EDS130_LOCUS18070</name>
    <name evidence="3" type="ORF">XAT740_LOCUS20109</name>
</gene>
<organism evidence="2 5">
    <name type="scientific">Adineta ricciae</name>
    <name type="common">Rotifer</name>
    <dbReference type="NCBI Taxonomy" id="249248"/>
    <lineage>
        <taxon>Eukaryota</taxon>
        <taxon>Metazoa</taxon>
        <taxon>Spiralia</taxon>
        <taxon>Gnathifera</taxon>
        <taxon>Rotifera</taxon>
        <taxon>Eurotatoria</taxon>
        <taxon>Bdelloidea</taxon>
        <taxon>Adinetida</taxon>
        <taxon>Adinetidae</taxon>
        <taxon>Adineta</taxon>
    </lineage>
</organism>
<evidence type="ECO:0000313" key="2">
    <source>
        <dbReference type="EMBL" id="CAF1063925.1"/>
    </source>
</evidence>
<evidence type="ECO:0000313" key="5">
    <source>
        <dbReference type="Proteomes" id="UP000663852"/>
    </source>
</evidence>
<comment type="caution">
    <text evidence="2">The sequence shown here is derived from an EMBL/GenBank/DDBJ whole genome shotgun (WGS) entry which is preliminary data.</text>
</comment>
<accession>A0A814LE16</accession>
<evidence type="ECO:0000313" key="4">
    <source>
        <dbReference type="Proteomes" id="UP000663828"/>
    </source>
</evidence>
<protein>
    <submittedName>
        <fullName evidence="2">Uncharacterized protein</fullName>
    </submittedName>
</protein>
<dbReference type="Proteomes" id="UP000663828">
    <property type="component" value="Unassembled WGS sequence"/>
</dbReference>
<dbReference type="EMBL" id="CAJNOJ010000083">
    <property type="protein sequence ID" value="CAF1063925.1"/>
    <property type="molecule type" value="Genomic_DNA"/>
</dbReference>
<sequence>MDFGEPSPDIIARLYKEIKEKKILELDWKNPGKKNRIKKQKVNTHISSVKSDESSNSKNEDNKLVNEIDEFDHDDALKSNNITVSSFRSAVGKPKPNEKRLIDMNTVIANIERQQQEDERLRQVMDTSSDDKA</sequence>
<evidence type="ECO:0000313" key="3">
    <source>
        <dbReference type="EMBL" id="CAF1135056.1"/>
    </source>
</evidence>
<feature type="region of interest" description="Disordered" evidence="1">
    <location>
        <begin position="34"/>
        <end position="66"/>
    </location>
</feature>
<name>A0A814LE16_ADIRI</name>